<dbReference type="InterPro" id="IPR001633">
    <property type="entry name" value="EAL_dom"/>
</dbReference>
<dbReference type="GO" id="GO:0071111">
    <property type="term" value="F:cyclic-guanylate-specific phosphodiesterase activity"/>
    <property type="evidence" value="ECO:0007669"/>
    <property type="project" value="InterPro"/>
</dbReference>
<dbReference type="SUPFAM" id="SSF141868">
    <property type="entry name" value="EAL domain-like"/>
    <property type="match status" value="1"/>
</dbReference>
<reference evidence="2" key="1">
    <citation type="journal article" date="2013" name="Environ. Microbiol.">
        <title>Microbiota from the distal guts of lean and obese adolescents exhibit partial functional redundancy besides clear differences in community structure.</title>
        <authorList>
            <person name="Ferrer M."/>
            <person name="Ruiz A."/>
            <person name="Lanza F."/>
            <person name="Haange S.B."/>
            <person name="Oberbach A."/>
            <person name="Till H."/>
            <person name="Bargiela R."/>
            <person name="Campoy C."/>
            <person name="Segura M.T."/>
            <person name="Richter M."/>
            <person name="von Bergen M."/>
            <person name="Seifert J."/>
            <person name="Suarez A."/>
        </authorList>
    </citation>
    <scope>NUCLEOTIDE SEQUENCE</scope>
</reference>
<dbReference type="InterPro" id="IPR035919">
    <property type="entry name" value="EAL_sf"/>
</dbReference>
<sequence>MATYREGIDSVSGRRLDMEKNMRDATVEGYREFEVYYQPIIDIQGGRDVCAGAEALIRWNSAKLGFISPAEFIPLAEYLGLINPIGNYVLTEACTRCKRWNESGYSNYKVNVNLSVVQLLQPDIVETVEKALADTGLSPKNLTLEVTESLAINDMERMKEILNRIKSLGVSLALDDFGTGYSSLNHIREIPIDVIKVDQSFVKDLAEDAYSQSFIKMVAELAETIG</sequence>
<dbReference type="Pfam" id="PF00563">
    <property type="entry name" value="EAL"/>
    <property type="match status" value="1"/>
</dbReference>
<feature type="non-terminal residue" evidence="2">
    <location>
        <position position="226"/>
    </location>
</feature>
<dbReference type="EMBL" id="AJWZ01007193">
    <property type="protein sequence ID" value="EKC57599.1"/>
    <property type="molecule type" value="Genomic_DNA"/>
</dbReference>
<name>K1SQG5_9ZZZZ</name>
<dbReference type="CDD" id="cd01948">
    <property type="entry name" value="EAL"/>
    <property type="match status" value="1"/>
</dbReference>
<feature type="domain" description="EAL" evidence="1">
    <location>
        <begin position="15"/>
        <end position="226"/>
    </location>
</feature>
<dbReference type="AlphaFoldDB" id="K1SQG5"/>
<dbReference type="InterPro" id="IPR050706">
    <property type="entry name" value="Cyclic-di-GMP_PDE-like"/>
</dbReference>
<gene>
    <name evidence="2" type="ORF">OBE_10445</name>
</gene>
<dbReference type="SMART" id="SM00052">
    <property type="entry name" value="EAL"/>
    <property type="match status" value="1"/>
</dbReference>
<dbReference type="PANTHER" id="PTHR33121:SF70">
    <property type="entry name" value="SIGNALING PROTEIN YKOW"/>
    <property type="match status" value="1"/>
</dbReference>
<dbReference type="PROSITE" id="PS50883">
    <property type="entry name" value="EAL"/>
    <property type="match status" value="1"/>
</dbReference>
<evidence type="ECO:0000313" key="2">
    <source>
        <dbReference type="EMBL" id="EKC57599.1"/>
    </source>
</evidence>
<dbReference type="Gene3D" id="3.20.20.450">
    <property type="entry name" value="EAL domain"/>
    <property type="match status" value="1"/>
</dbReference>
<evidence type="ECO:0000259" key="1">
    <source>
        <dbReference type="PROSITE" id="PS50883"/>
    </source>
</evidence>
<accession>K1SQG5</accession>
<comment type="caution">
    <text evidence="2">The sequence shown here is derived from an EMBL/GenBank/DDBJ whole genome shotgun (WGS) entry which is preliminary data.</text>
</comment>
<organism evidence="2">
    <name type="scientific">human gut metagenome</name>
    <dbReference type="NCBI Taxonomy" id="408170"/>
    <lineage>
        <taxon>unclassified sequences</taxon>
        <taxon>metagenomes</taxon>
        <taxon>organismal metagenomes</taxon>
    </lineage>
</organism>
<proteinExistence type="predicted"/>
<protein>
    <submittedName>
        <fullName evidence="2">Diguanylate cyclase/phosphodiesterase with PAS/PAC sensor(S)</fullName>
    </submittedName>
</protein>
<dbReference type="PANTHER" id="PTHR33121">
    <property type="entry name" value="CYCLIC DI-GMP PHOSPHODIESTERASE PDEF"/>
    <property type="match status" value="1"/>
</dbReference>